<protein>
    <submittedName>
        <fullName evidence="1">Uncharacterized protein</fullName>
    </submittedName>
</protein>
<dbReference type="InterPro" id="IPR054257">
    <property type="entry name" value="DUF6988"/>
</dbReference>
<evidence type="ECO:0000313" key="2">
    <source>
        <dbReference type="Proteomes" id="UP000238261"/>
    </source>
</evidence>
<name>A0A2S7ENL2_9XANT</name>
<sequence length="210" mass="24032">MKDSDSLVEGLVEQLARSKRIDAWLYNSSNSVKADHTPRIIMSASSYQLAMDHHGAIIELVEEDMWGSALALLRPCVEAWTWGAWLHHCAKDKHLDLILEHRFTRNLDGMQRDLDKIQFFESSMVKDTEQMRRNLHGFTHGGILHMQWRFKDGEVRPSYPPEVVADGLRIADVHGYLALQGVIALAKDQVKANELHGQVYDMFGWQRPAT</sequence>
<reference evidence="2" key="1">
    <citation type="submission" date="2016-08" db="EMBL/GenBank/DDBJ databases">
        <authorList>
            <person name="Merda D."/>
            <person name="Briand M."/>
            <person name="Taghouti G."/>
            <person name="Carrere S."/>
            <person name="Gouzy J."/>
            <person name="Portier P."/>
            <person name="Jacques M.-A."/>
            <person name="Fischer-Le Saux M."/>
        </authorList>
    </citation>
    <scope>NUCLEOTIDE SEQUENCE [LARGE SCALE GENOMIC DNA]</scope>
    <source>
        <strain evidence="2">CFBP1156</strain>
    </source>
</reference>
<proteinExistence type="predicted"/>
<dbReference type="OrthoDB" id="6058394at2"/>
<comment type="caution">
    <text evidence="1">The sequence shown here is derived from an EMBL/GenBank/DDBJ whole genome shotgun (WGS) entry which is preliminary data.</text>
</comment>
<gene>
    <name evidence="1" type="ORF">XhyaCFBP1156_20815</name>
</gene>
<accession>A0A2S7ENL2</accession>
<dbReference type="Pfam" id="PF22491">
    <property type="entry name" value="DUF6988"/>
    <property type="match status" value="1"/>
</dbReference>
<keyword evidence="2" id="KW-1185">Reference proteome</keyword>
<organism evidence="1 2">
    <name type="scientific">Xanthomonas hyacinthi</name>
    <dbReference type="NCBI Taxonomy" id="56455"/>
    <lineage>
        <taxon>Bacteria</taxon>
        <taxon>Pseudomonadati</taxon>
        <taxon>Pseudomonadota</taxon>
        <taxon>Gammaproteobacteria</taxon>
        <taxon>Lysobacterales</taxon>
        <taxon>Lysobacteraceae</taxon>
        <taxon>Xanthomonas</taxon>
    </lineage>
</organism>
<dbReference type="Proteomes" id="UP000238261">
    <property type="component" value="Unassembled WGS sequence"/>
</dbReference>
<evidence type="ECO:0000313" key="1">
    <source>
        <dbReference type="EMBL" id="PPU93210.1"/>
    </source>
</evidence>
<dbReference type="RefSeq" id="WP_046979011.1">
    <property type="nucleotide sequence ID" value="NZ_CP043476.1"/>
</dbReference>
<dbReference type="AlphaFoldDB" id="A0A2S7ENL2"/>
<dbReference type="EMBL" id="MDEG01000047">
    <property type="protein sequence ID" value="PPU93210.1"/>
    <property type="molecule type" value="Genomic_DNA"/>
</dbReference>